<dbReference type="KEGG" id="rsu:NHU_00481"/>
<sequence length="611" mass="63825">MSGAAPAEAALSRRNLLRGKLAEGPAVAGWRDMAGAPTVPGDVLWAVHACGETLFVGGDEGTILQFDGALWRRSRLSARVPVHAIAGDPETALLAVGWMGAVWRFDGTDWRLERGCEVGADGKYAACAENTPLFGLAADGEGRFWAVGDDGTILHFDGEGWHAEASGTRFHLRAVTMLGDGRVLAAGANGTVLIRGHDGAWSAGDCPVATTIHSALALAPDDVLLAGGRYFLDAGGFRGDLLRWDGKGFRKLDPGPGVTRLRALAALSGGALAVGDRGQSFRIAGERVTRLADGTSHDLLGLAVTDSGTAVAAGDFGTLLAGDGATAPAPVVRTRPAPCWDRMSTGTDRQIWAVWQHPETGTAYACGEEGLVLRREGDGWEALPPVGTLGLHALAASEDGGVLAAGQMGEIHHFDGTCWRRHFDLKLDVTILALWSDGAGTMIAAGDEGLVLRWTGESWTRMVSGTQSALYALWGPDPEHLLAVGDSGLVLRWNGRNWQEFTCGSEAFLFGVWGTGLDNIFVTGLSGTIRHFDGQGWQAAPTRMRNDLLAISGKGVEAVAVGTAGAALRHDGKAWRSEPTGFDGGLRAVSATGPATLAAGDGGAILRRRGP</sequence>
<gene>
    <name evidence="1" type="ORF">NHU_00481</name>
</gene>
<name>A0A0D6AYF7_RHOSU</name>
<reference evidence="1 2" key="1">
    <citation type="submission" date="2015-02" db="EMBL/GenBank/DDBJ databases">
        <title>Genome sequene of Rhodovulum sulfidophilum DSM 2351.</title>
        <authorList>
            <person name="Nagao N."/>
        </authorList>
    </citation>
    <scope>NUCLEOTIDE SEQUENCE [LARGE SCALE GENOMIC DNA]</scope>
    <source>
        <strain evidence="1 2">DSM 2351</strain>
    </source>
</reference>
<dbReference type="EMBL" id="AP014800">
    <property type="protein sequence ID" value="BAQ67650.1"/>
    <property type="molecule type" value="Genomic_DNA"/>
</dbReference>
<dbReference type="SUPFAM" id="SSF50998">
    <property type="entry name" value="Quinoprotein alcohol dehydrogenase-like"/>
    <property type="match status" value="1"/>
</dbReference>
<proteinExistence type="predicted"/>
<dbReference type="PATRIC" id="fig|35806.4.peg.489"/>
<dbReference type="AlphaFoldDB" id="A0A0D6AYF7"/>
<evidence type="ECO:0000313" key="1">
    <source>
        <dbReference type="EMBL" id="BAQ67650.1"/>
    </source>
</evidence>
<dbReference type="Proteomes" id="UP000064912">
    <property type="component" value="Chromosome"/>
</dbReference>
<dbReference type="InterPro" id="IPR011047">
    <property type="entry name" value="Quinoprotein_ADH-like_sf"/>
</dbReference>
<evidence type="ECO:0000313" key="2">
    <source>
        <dbReference type="Proteomes" id="UP000064912"/>
    </source>
</evidence>
<accession>A0A0D6AYF7</accession>
<dbReference type="eggNOG" id="COG4447">
    <property type="taxonomic scope" value="Bacteria"/>
</dbReference>
<organism evidence="1 2">
    <name type="scientific">Rhodovulum sulfidophilum</name>
    <name type="common">Rhodobacter sulfidophilus</name>
    <dbReference type="NCBI Taxonomy" id="35806"/>
    <lineage>
        <taxon>Bacteria</taxon>
        <taxon>Pseudomonadati</taxon>
        <taxon>Pseudomonadota</taxon>
        <taxon>Alphaproteobacteria</taxon>
        <taxon>Rhodobacterales</taxon>
        <taxon>Paracoccaceae</taxon>
        <taxon>Rhodovulum</taxon>
    </lineage>
</organism>
<evidence type="ECO:0008006" key="3">
    <source>
        <dbReference type="Google" id="ProtNLM"/>
    </source>
</evidence>
<protein>
    <recommendedName>
        <fullName evidence="3">Glycosyl hydrolase</fullName>
    </recommendedName>
</protein>